<dbReference type="RefSeq" id="WP_012056883.1">
    <property type="nucleotide sequence ID" value="NZ_CP007389.1"/>
</dbReference>
<name>A0ABM6GGT4_9BACT</name>
<sequence length="553" mass="64709">MIKNLHKFSEVFGTVLIDEFLMNSFKYTVVLRKINNNWNISYVNEVLVEDFVFNSLEDAKKNFSFLPLIYEIGNVVIFSKEPLPKELLEIYKKSEQFAALFNIEERLTKFSYQISGIGAIISSLTEPLPIDLMLPLLAETVSELFLTPVGVYKLVKNKGTLTYYSGKNIFEKEIEINLNANYYFGKFFNNKYGFIFKEKNYDTFYVILGREKLDLEEQSILNAIGIVFQKGRELLNTTEVYNQTERLLNQYEFILKSLSEFSLHVLSSTNFEELKSNITDYISEIYQSKYVLLYEGKENFTLKFSKQLEKLSFPKIVNKKELENIIKNSLDYYKFKILGNEIYIILGEEILPDFLDKQIKTTLKEIISTEILRAIENVLSHQQLLKEKAKVEFYNTTISFLIENFLSLKEMQPEKILEIFESYSSSFFPFTIKGVSLYNNYFFGKTKALKAIEIKNLTTPIGKVFYESKRDLSFEEKSLLVFSSIIVLSAVEDSFVFGNKEIKKENILEIAKLKYFRYYLEKPKIIEGEHELSVITIKFEDKTYSILPEMFLI</sequence>
<reference evidence="1 2" key="1">
    <citation type="submission" date="2014-02" db="EMBL/GenBank/DDBJ databases">
        <title>Diversity of Thermotogales isolates from hydrothermal vents.</title>
        <authorList>
            <person name="Haverkamp T.H.A."/>
            <person name="Lossouarn J."/>
            <person name="Geslin C."/>
            <person name="Nesbo C.L."/>
        </authorList>
    </citation>
    <scope>NUCLEOTIDE SEQUENCE [LARGE SCALE GENOMIC DNA]</scope>
    <source>
        <strain evidence="1 2">431</strain>
    </source>
</reference>
<protein>
    <submittedName>
        <fullName evidence="1">Uncharacterized protein</fullName>
    </submittedName>
</protein>
<keyword evidence="2" id="KW-1185">Reference proteome</keyword>
<evidence type="ECO:0000313" key="1">
    <source>
        <dbReference type="EMBL" id="APT74840.1"/>
    </source>
</evidence>
<organism evidence="1 2">
    <name type="scientific">Thermosipho melanesiensis</name>
    <dbReference type="NCBI Taxonomy" id="46541"/>
    <lineage>
        <taxon>Bacteria</taxon>
        <taxon>Thermotogati</taxon>
        <taxon>Thermotogota</taxon>
        <taxon>Thermotogae</taxon>
        <taxon>Thermotogales</taxon>
        <taxon>Fervidobacteriaceae</taxon>
        <taxon>Thermosipho</taxon>
    </lineage>
</organism>
<dbReference type="Proteomes" id="UP000185490">
    <property type="component" value="Chromosome"/>
</dbReference>
<evidence type="ECO:0000313" key="2">
    <source>
        <dbReference type="Proteomes" id="UP000185490"/>
    </source>
</evidence>
<proteinExistence type="predicted"/>
<dbReference type="EMBL" id="CP007389">
    <property type="protein sequence ID" value="APT74840.1"/>
    <property type="molecule type" value="Genomic_DNA"/>
</dbReference>
<accession>A0ABM6GGT4</accession>
<gene>
    <name evidence="1" type="ORF">BW47_03580</name>
</gene>